<keyword evidence="10" id="KW-0249">Electron transport</keyword>
<dbReference type="Pfam" id="PF14537">
    <property type="entry name" value="Cytochrom_c3_2"/>
    <property type="match status" value="2"/>
</dbReference>
<accession>A0A1H7Q4W6</accession>
<evidence type="ECO:0000256" key="5">
    <source>
        <dbReference type="ARBA" id="ARBA00022448"/>
    </source>
</evidence>
<evidence type="ECO:0000256" key="2">
    <source>
        <dbReference type="ARBA" id="ARBA00004196"/>
    </source>
</evidence>
<keyword evidence="8" id="KW-0732">Signal</keyword>
<dbReference type="PANTHER" id="PTHR30633:SF0">
    <property type="entry name" value="CYTOCHROME C-552"/>
    <property type="match status" value="1"/>
</dbReference>
<keyword evidence="12" id="KW-0408">Iron</keyword>
<evidence type="ECO:0000256" key="1">
    <source>
        <dbReference type="ARBA" id="ARBA00001926"/>
    </source>
</evidence>
<dbReference type="RefSeq" id="WP_074868990.1">
    <property type="nucleotide sequence ID" value="NZ_FOAS01000012.1"/>
</dbReference>
<evidence type="ECO:0000256" key="8">
    <source>
        <dbReference type="ARBA" id="ARBA00022729"/>
    </source>
</evidence>
<comment type="subcellular location">
    <subcellularLocation>
        <location evidence="2">Cell envelope</location>
    </subcellularLocation>
</comment>
<dbReference type="Gene3D" id="3.90.10.10">
    <property type="entry name" value="Cytochrome C3"/>
    <property type="match status" value="1"/>
</dbReference>
<evidence type="ECO:0000256" key="9">
    <source>
        <dbReference type="ARBA" id="ARBA00022837"/>
    </source>
</evidence>
<dbReference type="EC" id="1.7.2.2" evidence="4"/>
<evidence type="ECO:0000256" key="13">
    <source>
        <dbReference type="ARBA" id="ARBA00049131"/>
    </source>
</evidence>
<dbReference type="GO" id="GO:0030288">
    <property type="term" value="C:outer membrane-bounded periplasmic space"/>
    <property type="evidence" value="ECO:0007669"/>
    <property type="project" value="TreeGrafter"/>
</dbReference>
<dbReference type="InterPro" id="IPR036280">
    <property type="entry name" value="Multihaem_cyt_sf"/>
</dbReference>
<dbReference type="GO" id="GO:0019645">
    <property type="term" value="P:anaerobic electron transport chain"/>
    <property type="evidence" value="ECO:0007669"/>
    <property type="project" value="TreeGrafter"/>
</dbReference>
<reference evidence="16 17" key="1">
    <citation type="submission" date="2016-10" db="EMBL/GenBank/DDBJ databases">
        <authorList>
            <person name="de Groot N.N."/>
        </authorList>
    </citation>
    <scope>NUCLEOTIDE SEQUENCE [LARGE SCALE GENOMIC DNA]</scope>
    <source>
        <strain evidence="16 17">JCM 19513</strain>
    </source>
</reference>
<evidence type="ECO:0000256" key="12">
    <source>
        <dbReference type="ARBA" id="ARBA00023004"/>
    </source>
</evidence>
<dbReference type="PANTHER" id="PTHR30633">
    <property type="entry name" value="CYTOCHROME C-552 RESPIRATORY NITRITE REDUCTASE"/>
    <property type="match status" value="1"/>
</dbReference>
<dbReference type="EMBL" id="FOAS01000012">
    <property type="protein sequence ID" value="SEL42535.1"/>
    <property type="molecule type" value="Genomic_DNA"/>
</dbReference>
<keyword evidence="17" id="KW-1185">Reference proteome</keyword>
<evidence type="ECO:0000256" key="10">
    <source>
        <dbReference type="ARBA" id="ARBA00022982"/>
    </source>
</evidence>
<dbReference type="Gene3D" id="1.10.1130.10">
    <property type="entry name" value="Flavocytochrome C3, Chain A"/>
    <property type="match status" value="1"/>
</dbReference>
<keyword evidence="7" id="KW-0479">Metal-binding</keyword>
<protein>
    <recommendedName>
        <fullName evidence="4">nitrite reductase (cytochrome; ammonia-forming)</fullName>
        <ecNumber evidence="4">1.7.2.2</ecNumber>
    </recommendedName>
</protein>
<keyword evidence="5" id="KW-0813">Transport</keyword>
<evidence type="ECO:0000313" key="16">
    <source>
        <dbReference type="EMBL" id="SEL42535.1"/>
    </source>
</evidence>
<dbReference type="STRING" id="1429083.GCA_001885685_00414"/>
<comment type="catalytic activity">
    <reaction evidence="13">
        <text>6 Fe(III)-[cytochrome c] + NH4(+) + 2 H2O = 6 Fe(II)-[cytochrome c] + nitrite + 8 H(+)</text>
        <dbReference type="Rhea" id="RHEA:13089"/>
        <dbReference type="Rhea" id="RHEA-COMP:10350"/>
        <dbReference type="Rhea" id="RHEA-COMP:14399"/>
        <dbReference type="ChEBI" id="CHEBI:15377"/>
        <dbReference type="ChEBI" id="CHEBI:15378"/>
        <dbReference type="ChEBI" id="CHEBI:16301"/>
        <dbReference type="ChEBI" id="CHEBI:28938"/>
        <dbReference type="ChEBI" id="CHEBI:29033"/>
        <dbReference type="ChEBI" id="CHEBI:29034"/>
        <dbReference type="EC" id="1.7.2.2"/>
    </reaction>
</comment>
<evidence type="ECO:0000256" key="6">
    <source>
        <dbReference type="ARBA" id="ARBA00022617"/>
    </source>
</evidence>
<proteinExistence type="inferred from homology"/>
<feature type="domain" description="Tetrahaem cytochrome" evidence="15">
    <location>
        <begin position="227"/>
        <end position="327"/>
    </location>
</feature>
<evidence type="ECO:0000256" key="11">
    <source>
        <dbReference type="ARBA" id="ARBA00023002"/>
    </source>
</evidence>
<organism evidence="16 17">
    <name type="scientific">Atopomonas hussainii</name>
    <dbReference type="NCBI Taxonomy" id="1429083"/>
    <lineage>
        <taxon>Bacteria</taxon>
        <taxon>Pseudomonadati</taxon>
        <taxon>Pseudomonadota</taxon>
        <taxon>Gammaproteobacteria</taxon>
        <taxon>Pseudomonadales</taxon>
        <taxon>Pseudomonadaceae</taxon>
        <taxon>Atopomonas</taxon>
    </lineage>
</organism>
<keyword evidence="11" id="KW-0560">Oxidoreductase</keyword>
<sequence>MKQWLWGIWALITLGLGGYYGHTLLLAENKSALLIGQATHGHYQIELACSSCHTSAFGGGEVLQNACVDCHGDELKAAHDSHPRKKFTDPRNADLLQIIDARQCVSCHNEHQREQTHAMGVTLPDDYCYHCHKEVGQNRASHKDLPFDSCASAGCHNYHDNRALYEDFLVANAQGDWLKALNQLAEPNRSARNAQKHWPPLSNQANAQASAEQQAHAQITADWALSAHAQAQVSCVGCHNDGQGQWLAKPALAQCQSCHQDESAEFLQSKHGMRLAAGLTPMTPAHSDALAFHEQAQHSEQSCNSCHQPHRQDTRHAAASACLACHNDEHSANYWASPHGQITQQALDGQRPWSEAVTCATCHLPRVVTNKQGVTSNAAELAEANASGKNTAQVAVLHNQNITLRPNEKMLRPVCMSCHSLPFAIDALADEALLNNNFSGPPAVHVPSVDWAVERAK</sequence>
<evidence type="ECO:0000256" key="3">
    <source>
        <dbReference type="ARBA" id="ARBA00009288"/>
    </source>
</evidence>
<keyword evidence="9" id="KW-0106">Calcium</keyword>
<comment type="similarity">
    <text evidence="3">Belongs to the cytochrome c-552 family.</text>
</comment>
<comment type="cofactor">
    <cofactor evidence="1">
        <name>heme c</name>
        <dbReference type="ChEBI" id="CHEBI:61717"/>
    </cofactor>
</comment>
<dbReference type="SUPFAM" id="SSF48695">
    <property type="entry name" value="Multiheme cytochromes"/>
    <property type="match status" value="1"/>
</dbReference>
<gene>
    <name evidence="16" type="ORF">SAMN05216214_11210</name>
</gene>
<dbReference type="InterPro" id="IPR012286">
    <property type="entry name" value="Tetrahaem_cytochrome"/>
</dbReference>
<dbReference type="GO" id="GO:0020037">
    <property type="term" value="F:heme binding"/>
    <property type="evidence" value="ECO:0007669"/>
    <property type="project" value="TreeGrafter"/>
</dbReference>
<feature type="region of interest" description="Disordered" evidence="14">
    <location>
        <begin position="188"/>
        <end position="212"/>
    </location>
</feature>
<evidence type="ECO:0000256" key="4">
    <source>
        <dbReference type="ARBA" id="ARBA00011887"/>
    </source>
</evidence>
<dbReference type="GO" id="GO:0046872">
    <property type="term" value="F:metal ion binding"/>
    <property type="evidence" value="ECO:0007669"/>
    <property type="project" value="UniProtKB-KW"/>
</dbReference>
<evidence type="ECO:0000313" key="17">
    <source>
        <dbReference type="Proteomes" id="UP000185766"/>
    </source>
</evidence>
<keyword evidence="6" id="KW-0349">Heme</keyword>
<dbReference type="AlphaFoldDB" id="A0A1H7Q4W6"/>
<feature type="domain" description="Tetrahaem cytochrome" evidence="15">
    <location>
        <begin position="42"/>
        <end position="133"/>
    </location>
</feature>
<dbReference type="Gene3D" id="1.10.780.10">
    <property type="entry name" value="Hydroxylamine Oxidoreductase, Chain A, domain 1"/>
    <property type="match status" value="1"/>
</dbReference>
<evidence type="ECO:0000256" key="14">
    <source>
        <dbReference type="SAM" id="MobiDB-lite"/>
    </source>
</evidence>
<name>A0A1H7Q4W6_9GAMM</name>
<dbReference type="GO" id="GO:0042279">
    <property type="term" value="F:nitrite reductase (cytochrome, ammonia-forming) activity"/>
    <property type="evidence" value="ECO:0007669"/>
    <property type="project" value="UniProtKB-EC"/>
</dbReference>
<dbReference type="Proteomes" id="UP000185766">
    <property type="component" value="Unassembled WGS sequence"/>
</dbReference>
<evidence type="ECO:0000259" key="15">
    <source>
        <dbReference type="Pfam" id="PF14537"/>
    </source>
</evidence>
<dbReference type="InterPro" id="IPR003321">
    <property type="entry name" value="Cyt_c552"/>
</dbReference>
<evidence type="ECO:0000256" key="7">
    <source>
        <dbReference type="ARBA" id="ARBA00022723"/>
    </source>
</evidence>